<evidence type="ECO:0000313" key="2">
    <source>
        <dbReference type="EMBL" id="KAK5966622.1"/>
    </source>
</evidence>
<sequence>MSEFLPASAELQERRREEKIARARRRRDEFKPNFYVIADPKHRRHAMNISFRRPGPSKEKQSAAICQRDRYSSRPPNRQYAESSCGGARGGKPGQYRGEPGSSARGSAR</sequence>
<evidence type="ECO:0000313" key="3">
    <source>
        <dbReference type="Proteomes" id="UP001331761"/>
    </source>
</evidence>
<evidence type="ECO:0000256" key="1">
    <source>
        <dbReference type="SAM" id="MobiDB-lite"/>
    </source>
</evidence>
<dbReference type="AlphaFoldDB" id="A0AAN8EV58"/>
<gene>
    <name evidence="2" type="ORF">GCK32_022788</name>
</gene>
<accession>A0AAN8EV58</accession>
<dbReference type="Proteomes" id="UP001331761">
    <property type="component" value="Unassembled WGS sequence"/>
</dbReference>
<name>A0AAN8EV58_TRICO</name>
<organism evidence="2 3">
    <name type="scientific">Trichostrongylus colubriformis</name>
    <name type="common">Black scour worm</name>
    <dbReference type="NCBI Taxonomy" id="6319"/>
    <lineage>
        <taxon>Eukaryota</taxon>
        <taxon>Metazoa</taxon>
        <taxon>Ecdysozoa</taxon>
        <taxon>Nematoda</taxon>
        <taxon>Chromadorea</taxon>
        <taxon>Rhabditida</taxon>
        <taxon>Rhabditina</taxon>
        <taxon>Rhabditomorpha</taxon>
        <taxon>Strongyloidea</taxon>
        <taxon>Trichostrongylidae</taxon>
        <taxon>Trichostrongylus</taxon>
    </lineage>
</organism>
<protein>
    <submittedName>
        <fullName evidence="2">Uncharacterized protein</fullName>
    </submittedName>
</protein>
<proteinExistence type="predicted"/>
<keyword evidence="3" id="KW-1185">Reference proteome</keyword>
<dbReference type="EMBL" id="WIXE01023310">
    <property type="protein sequence ID" value="KAK5966622.1"/>
    <property type="molecule type" value="Genomic_DNA"/>
</dbReference>
<feature type="region of interest" description="Disordered" evidence="1">
    <location>
        <begin position="45"/>
        <end position="109"/>
    </location>
</feature>
<feature type="compositionally biased region" description="Basic and acidic residues" evidence="1">
    <location>
        <begin position="56"/>
        <end position="72"/>
    </location>
</feature>
<comment type="caution">
    <text evidence="2">The sequence shown here is derived from an EMBL/GenBank/DDBJ whole genome shotgun (WGS) entry which is preliminary data.</text>
</comment>
<reference evidence="2 3" key="1">
    <citation type="submission" date="2019-10" db="EMBL/GenBank/DDBJ databases">
        <title>Assembly and Annotation for the nematode Trichostrongylus colubriformis.</title>
        <authorList>
            <person name="Martin J."/>
        </authorList>
    </citation>
    <scope>NUCLEOTIDE SEQUENCE [LARGE SCALE GENOMIC DNA]</scope>
    <source>
        <strain evidence="2">G859</strain>
        <tissue evidence="2">Whole worm</tissue>
    </source>
</reference>